<evidence type="ECO:0000256" key="2">
    <source>
        <dbReference type="SAM" id="Phobius"/>
    </source>
</evidence>
<feature type="compositionally biased region" description="Low complexity" evidence="1">
    <location>
        <begin position="134"/>
        <end position="144"/>
    </location>
</feature>
<feature type="region of interest" description="Disordered" evidence="1">
    <location>
        <begin position="111"/>
        <end position="144"/>
    </location>
</feature>
<proteinExistence type="predicted"/>
<evidence type="ECO:0000313" key="4">
    <source>
        <dbReference type="Proteomes" id="UP000002588"/>
    </source>
</evidence>
<keyword evidence="2" id="KW-1133">Transmembrane helix</keyword>
<dbReference type="HOGENOM" id="CLU_1792515_0_0_4"/>
<dbReference type="EMBL" id="AM406670">
    <property type="protein sequence ID" value="CAL94395.1"/>
    <property type="molecule type" value="Genomic_DNA"/>
</dbReference>
<reference evidence="3 4" key="1">
    <citation type="journal article" date="2006" name="Nat. Biotechnol.">
        <title>Complete genome of the mutualistic, N2-fixing grass endophyte Azoarcus sp. strain BH72.</title>
        <authorList>
            <person name="Krause A."/>
            <person name="Ramakumar A."/>
            <person name="Bartels D."/>
            <person name="Battistoni F."/>
            <person name="Bekel T."/>
            <person name="Boch J."/>
            <person name="Boehm M."/>
            <person name="Friedrich F."/>
            <person name="Hurek T."/>
            <person name="Krause L."/>
            <person name="Linke B."/>
            <person name="McHardy A.C."/>
            <person name="Sarkar A."/>
            <person name="Schneiker S."/>
            <person name="Syed A.A."/>
            <person name="Thauer R."/>
            <person name="Vorhoelter F.-J."/>
            <person name="Weidner S."/>
            <person name="Puehler A."/>
            <person name="Reinhold-Hurek B."/>
            <person name="Kaiser O."/>
            <person name="Goesmann A."/>
        </authorList>
    </citation>
    <scope>NUCLEOTIDE SEQUENCE [LARGE SCALE GENOMIC DNA]</scope>
    <source>
        <strain evidence="3 4">BH72</strain>
    </source>
</reference>
<organism evidence="3 4">
    <name type="scientific">Azoarcus sp. (strain BH72)</name>
    <dbReference type="NCBI Taxonomy" id="418699"/>
    <lineage>
        <taxon>Bacteria</taxon>
        <taxon>Pseudomonadati</taxon>
        <taxon>Pseudomonadota</taxon>
        <taxon>Betaproteobacteria</taxon>
        <taxon>Rhodocyclales</taxon>
        <taxon>Zoogloeaceae</taxon>
        <taxon>Azoarcus</taxon>
    </lineage>
</organism>
<sequence length="144" mass="14364">MTVTQWLEVLSIGFVAGAVGQLVRAISGLAKLKREQLEGAAGDNEFQLSTMVLSVIIGGTAGALAAIALSDTLVSGGVPSQTILGLLGAGYVGADFISGFAGKHFAVAPTTPEVPQIRGDGKAEPTPGDRQQVAPAAPAPDAVG</sequence>
<feature type="transmembrane region" description="Helical" evidence="2">
    <location>
        <begin position="6"/>
        <end position="27"/>
    </location>
</feature>
<dbReference type="Proteomes" id="UP000002588">
    <property type="component" value="Chromosome"/>
</dbReference>
<keyword evidence="4" id="KW-1185">Reference proteome</keyword>
<accession>A1K6E0</accession>
<dbReference type="RefSeq" id="WP_011765511.1">
    <property type="nucleotide sequence ID" value="NC_008702.1"/>
</dbReference>
<dbReference type="KEGG" id="azo:azo1778"/>
<feature type="transmembrane region" description="Helical" evidence="2">
    <location>
        <begin position="48"/>
        <end position="70"/>
    </location>
</feature>
<evidence type="ECO:0000313" key="3">
    <source>
        <dbReference type="EMBL" id="CAL94395.1"/>
    </source>
</evidence>
<protein>
    <submittedName>
        <fullName evidence="3">Hypothetical membrane protein</fullName>
    </submittedName>
</protein>
<gene>
    <name evidence="3" type="ordered locus">azo1778</name>
</gene>
<evidence type="ECO:0000256" key="1">
    <source>
        <dbReference type="SAM" id="MobiDB-lite"/>
    </source>
</evidence>
<keyword evidence="2" id="KW-0812">Transmembrane</keyword>
<feature type="transmembrane region" description="Helical" evidence="2">
    <location>
        <begin position="82"/>
        <end position="101"/>
    </location>
</feature>
<name>A1K6E0_AZOSB</name>
<dbReference type="eggNOG" id="ENOG5033M9Q">
    <property type="taxonomic scope" value="Bacteria"/>
</dbReference>
<dbReference type="AlphaFoldDB" id="A1K6E0"/>
<dbReference type="STRING" id="62928.azo1778"/>
<keyword evidence="2" id="KW-0472">Membrane</keyword>